<proteinExistence type="predicted"/>
<keyword evidence="2" id="KW-1185">Reference proteome</keyword>
<name>A0A1C3NWJ4_9ACTN</name>
<dbReference type="AlphaFoldDB" id="A0A1C3NWJ4"/>
<dbReference type="EMBL" id="FLUV01000791">
    <property type="protein sequence ID" value="SBW21068.1"/>
    <property type="molecule type" value="Genomic_DNA"/>
</dbReference>
<sequence length="38" mass="4010">MHTSVSVSSVPGADNLADATVEEVKRIAEELKRRAGGK</sequence>
<organism evidence="1 2">
    <name type="scientific">Candidatus Protofrankia californiensis</name>
    <dbReference type="NCBI Taxonomy" id="1839754"/>
    <lineage>
        <taxon>Bacteria</taxon>
        <taxon>Bacillati</taxon>
        <taxon>Actinomycetota</taxon>
        <taxon>Actinomycetes</taxon>
        <taxon>Frankiales</taxon>
        <taxon>Frankiaceae</taxon>
        <taxon>Protofrankia</taxon>
    </lineage>
</organism>
<dbReference type="Proteomes" id="UP000199013">
    <property type="component" value="Unassembled WGS sequence"/>
</dbReference>
<accession>A0A1C3NWJ4</accession>
<evidence type="ECO:0000313" key="2">
    <source>
        <dbReference type="Proteomes" id="UP000199013"/>
    </source>
</evidence>
<evidence type="ECO:0000313" key="1">
    <source>
        <dbReference type="EMBL" id="SBW21068.1"/>
    </source>
</evidence>
<gene>
    <name evidence="1" type="ORF">FDG2_1883</name>
</gene>
<reference evidence="2" key="1">
    <citation type="submission" date="2016-02" db="EMBL/GenBank/DDBJ databases">
        <authorList>
            <person name="Wibberg D."/>
        </authorList>
    </citation>
    <scope>NUCLEOTIDE SEQUENCE [LARGE SCALE GENOMIC DNA]</scope>
</reference>
<protein>
    <submittedName>
        <fullName evidence="1">Uncharacterized protein</fullName>
    </submittedName>
</protein>